<dbReference type="OrthoDB" id="177623at2157"/>
<accession>A0A8J8GN25</accession>
<evidence type="ECO:0000256" key="1">
    <source>
        <dbReference type="SAM" id="MobiDB-lite"/>
    </source>
</evidence>
<dbReference type="EMBL" id="JABUQZ010000001">
    <property type="protein sequence ID" value="NUC71992.1"/>
    <property type="molecule type" value="Genomic_DNA"/>
</dbReference>
<protein>
    <submittedName>
        <fullName evidence="2">UPF0058 family protein</fullName>
    </submittedName>
</protein>
<evidence type="ECO:0000313" key="3">
    <source>
        <dbReference type="EMBL" id="NUC71992.1"/>
    </source>
</evidence>
<dbReference type="InterPro" id="IPR002753">
    <property type="entry name" value="UPF0058"/>
</dbReference>
<evidence type="ECO:0000313" key="4">
    <source>
        <dbReference type="Proteomes" id="UP000728647"/>
    </source>
</evidence>
<dbReference type="AlphaFoldDB" id="A0A8J8GN25"/>
<dbReference type="InterPro" id="IPR036519">
    <property type="entry name" value="UPF0058_sf"/>
</dbReference>
<name>A0A8J8GN25_9EURY</name>
<feature type="region of interest" description="Disordered" evidence="1">
    <location>
        <begin position="99"/>
        <end position="118"/>
    </location>
</feature>
<dbReference type="Proteomes" id="UP001016761">
    <property type="component" value="Unassembled WGS sequence"/>
</dbReference>
<gene>
    <name evidence="2" type="ORF">HT576_14255</name>
    <name evidence="3" type="ORF">HTZ84_06660</name>
</gene>
<dbReference type="Proteomes" id="UP000728647">
    <property type="component" value="Unassembled WGS sequence"/>
</dbReference>
<dbReference type="EMBL" id="JABURA010000001">
    <property type="protein sequence ID" value="NUB92178.1"/>
    <property type="molecule type" value="Genomic_DNA"/>
</dbReference>
<feature type="compositionally biased region" description="Polar residues" evidence="1">
    <location>
        <begin position="109"/>
        <end position="118"/>
    </location>
</feature>
<dbReference type="Gene3D" id="1.20.1270.110">
    <property type="entry name" value="Uncharacterised protein family UPF0058"/>
    <property type="match status" value="1"/>
</dbReference>
<reference evidence="2 5" key="1">
    <citation type="submission" date="2020-06" db="EMBL/GenBank/DDBJ databases">
        <title>Haloterrigena sp. nov., an extremely halophilic archaeon isolated from a saline sediment.</title>
        <authorList>
            <person name="Liu B.-B."/>
        </authorList>
    </citation>
    <scope>NUCLEOTIDE SEQUENCE</scope>
    <source>
        <strain evidence="2">SYSU A121-1</strain>
        <strain evidence="3 5">SYSU A558-1</strain>
    </source>
</reference>
<dbReference type="Pfam" id="PF01893">
    <property type="entry name" value="UPF0058"/>
    <property type="match status" value="1"/>
</dbReference>
<evidence type="ECO:0000313" key="2">
    <source>
        <dbReference type="EMBL" id="NUB92178.1"/>
    </source>
</evidence>
<keyword evidence="5" id="KW-1185">Reference proteome</keyword>
<proteinExistence type="predicted"/>
<sequence>MTLGFRVPSHRSAEVVDLRPVTASGIGIMRKSEFIHLHALFVELRWYLGESGPVPVGAFTAYDEYNVGPTEIHRRKAQHHEAVSRLRSGVQRTIEVREQTVTEPPMSAPTANADSITH</sequence>
<organism evidence="2 4">
    <name type="scientific">Haloterrigena gelatinilytica</name>
    <dbReference type="NCBI Taxonomy" id="2741724"/>
    <lineage>
        <taxon>Archaea</taxon>
        <taxon>Methanobacteriati</taxon>
        <taxon>Methanobacteriota</taxon>
        <taxon>Stenosarchaea group</taxon>
        <taxon>Halobacteria</taxon>
        <taxon>Halobacteriales</taxon>
        <taxon>Natrialbaceae</taxon>
        <taxon>Haloterrigena</taxon>
    </lineage>
</organism>
<comment type="caution">
    <text evidence="2">The sequence shown here is derived from an EMBL/GenBank/DDBJ whole genome shotgun (WGS) entry which is preliminary data.</text>
</comment>
<evidence type="ECO:0000313" key="5">
    <source>
        <dbReference type="Proteomes" id="UP001016761"/>
    </source>
</evidence>
<dbReference type="SUPFAM" id="SSF140371">
    <property type="entry name" value="Vng1086c-like"/>
    <property type="match status" value="1"/>
</dbReference>